<protein>
    <recommendedName>
        <fullName evidence="4">Lipoprotein</fullName>
    </recommendedName>
</protein>
<sequence length="171" mass="17353">MPPPDRWTHIRSARAALAVLCTVLLYGGCAGKPAADTPPATLEEIAAAIGCTAEVSVQADELRQGGCGTGPDAYRMATFAADEGLKDWLTEAQAYGGTYLVGNRWVVTARSEQALTALRGRLGGSLENGASHGEHPSDPPPEQPAAAPSGSSAESPAGSPAVSPTGPHSGH</sequence>
<evidence type="ECO:0000313" key="2">
    <source>
        <dbReference type="EMBL" id="GHI86172.1"/>
    </source>
</evidence>
<dbReference type="AlphaFoldDB" id="A0A919GWG8"/>
<keyword evidence="3" id="KW-1185">Reference proteome</keyword>
<comment type="caution">
    <text evidence="2">The sequence shown here is derived from an EMBL/GenBank/DDBJ whole genome shotgun (WGS) entry which is preliminary data.</text>
</comment>
<evidence type="ECO:0000256" key="1">
    <source>
        <dbReference type="SAM" id="MobiDB-lite"/>
    </source>
</evidence>
<dbReference type="EMBL" id="BNEE01000006">
    <property type="protein sequence ID" value="GHI86172.1"/>
    <property type="molecule type" value="Genomic_DNA"/>
</dbReference>
<dbReference type="RefSeq" id="WP_051902337.1">
    <property type="nucleotide sequence ID" value="NZ_BNEE01000006.1"/>
</dbReference>
<name>A0A919GWG8_9ACTN</name>
<organism evidence="2 3">
    <name type="scientific">Streptomyces xanthophaeus</name>
    <dbReference type="NCBI Taxonomy" id="67385"/>
    <lineage>
        <taxon>Bacteria</taxon>
        <taxon>Bacillati</taxon>
        <taxon>Actinomycetota</taxon>
        <taxon>Actinomycetes</taxon>
        <taxon>Kitasatosporales</taxon>
        <taxon>Streptomycetaceae</taxon>
        <taxon>Streptomyces</taxon>
    </lineage>
</organism>
<gene>
    <name evidence="2" type="ORF">Sxan_35360</name>
</gene>
<accession>A0A919GWG8</accession>
<proteinExistence type="predicted"/>
<dbReference type="OrthoDB" id="5114877at2"/>
<dbReference type="Proteomes" id="UP000600026">
    <property type="component" value="Unassembled WGS sequence"/>
</dbReference>
<evidence type="ECO:0008006" key="4">
    <source>
        <dbReference type="Google" id="ProtNLM"/>
    </source>
</evidence>
<reference evidence="2" key="1">
    <citation type="submission" date="2020-09" db="EMBL/GenBank/DDBJ databases">
        <title>Whole genome shotgun sequence of Streptomyces xanthophaeus NBRC 12829.</title>
        <authorList>
            <person name="Komaki H."/>
            <person name="Tamura T."/>
        </authorList>
    </citation>
    <scope>NUCLEOTIDE SEQUENCE</scope>
    <source>
        <strain evidence="2">NBRC 12829</strain>
    </source>
</reference>
<feature type="compositionally biased region" description="Low complexity" evidence="1">
    <location>
        <begin position="144"/>
        <end position="164"/>
    </location>
</feature>
<evidence type="ECO:0000313" key="3">
    <source>
        <dbReference type="Proteomes" id="UP000600026"/>
    </source>
</evidence>
<feature type="region of interest" description="Disordered" evidence="1">
    <location>
        <begin position="123"/>
        <end position="171"/>
    </location>
</feature>